<gene>
    <name evidence="2" type="ORF">R3W88_014635</name>
</gene>
<sequence>MPYKDRNTQKGKDKNTSPIPPSPEDLKREVEPQEPPINATEQFLKNPVQLLTRIVASHGQRQEGLVTGTSAVDRAAGMWIRDFLNWDPSSFTESDPNDDPQDFIDQIQCTLDFKKAFLDHYLPLEIREARADQFLNLHQGSMSVREYSLNLISWLGACQFGTNIYFGCGTPGHMMRNYPRRGVGGVAQPTRSIVASSSSAPSLGRGLQISIGCGRGFRGAASFSGVQNRTYGLGDQQNLEASPDVVTGTLSIFHILYMH</sequence>
<reference evidence="2 3" key="1">
    <citation type="submission" date="2023-10" db="EMBL/GenBank/DDBJ databases">
        <title>Genome-Wide Identification Analysis in wild type Solanum Pinnatisectum Reveals Some Genes Defensing Phytophthora Infestans.</title>
        <authorList>
            <person name="Sun C."/>
        </authorList>
    </citation>
    <scope>NUCLEOTIDE SEQUENCE [LARGE SCALE GENOMIC DNA]</scope>
    <source>
        <strain evidence="2">LQN</strain>
        <tissue evidence="2">Leaf</tissue>
    </source>
</reference>
<evidence type="ECO:0000313" key="3">
    <source>
        <dbReference type="Proteomes" id="UP001311915"/>
    </source>
</evidence>
<dbReference type="AlphaFoldDB" id="A0AAV9KTG1"/>
<comment type="caution">
    <text evidence="2">The sequence shown here is derived from an EMBL/GenBank/DDBJ whole genome shotgun (WGS) entry which is preliminary data.</text>
</comment>
<proteinExistence type="predicted"/>
<evidence type="ECO:0000256" key="1">
    <source>
        <dbReference type="SAM" id="MobiDB-lite"/>
    </source>
</evidence>
<protein>
    <recommendedName>
        <fullName evidence="4">Retrotransposon gag domain-containing protein</fullName>
    </recommendedName>
</protein>
<keyword evidence="3" id="KW-1185">Reference proteome</keyword>
<name>A0AAV9KTG1_9SOLN</name>
<accession>A0AAV9KTG1</accession>
<evidence type="ECO:0000313" key="2">
    <source>
        <dbReference type="EMBL" id="KAK4716297.1"/>
    </source>
</evidence>
<organism evidence="2 3">
    <name type="scientific">Solanum pinnatisectum</name>
    <name type="common">tansyleaf nightshade</name>
    <dbReference type="NCBI Taxonomy" id="50273"/>
    <lineage>
        <taxon>Eukaryota</taxon>
        <taxon>Viridiplantae</taxon>
        <taxon>Streptophyta</taxon>
        <taxon>Embryophyta</taxon>
        <taxon>Tracheophyta</taxon>
        <taxon>Spermatophyta</taxon>
        <taxon>Magnoliopsida</taxon>
        <taxon>eudicotyledons</taxon>
        <taxon>Gunneridae</taxon>
        <taxon>Pentapetalae</taxon>
        <taxon>asterids</taxon>
        <taxon>lamiids</taxon>
        <taxon>Solanales</taxon>
        <taxon>Solanaceae</taxon>
        <taxon>Solanoideae</taxon>
        <taxon>Solaneae</taxon>
        <taxon>Solanum</taxon>
    </lineage>
</organism>
<dbReference type="Proteomes" id="UP001311915">
    <property type="component" value="Unassembled WGS sequence"/>
</dbReference>
<dbReference type="EMBL" id="JAWPEI010000009">
    <property type="protein sequence ID" value="KAK4716297.1"/>
    <property type="molecule type" value="Genomic_DNA"/>
</dbReference>
<feature type="compositionally biased region" description="Basic and acidic residues" evidence="1">
    <location>
        <begin position="1"/>
        <end position="15"/>
    </location>
</feature>
<evidence type="ECO:0008006" key="4">
    <source>
        <dbReference type="Google" id="ProtNLM"/>
    </source>
</evidence>
<feature type="region of interest" description="Disordered" evidence="1">
    <location>
        <begin position="1"/>
        <end position="34"/>
    </location>
</feature>